<dbReference type="PANTHER" id="PTHR11067:SF9">
    <property type="entry name" value="INOSINE TRIPHOSPHATE PYROPHOSPHATASE"/>
    <property type="match status" value="1"/>
</dbReference>
<dbReference type="SUPFAM" id="SSF52972">
    <property type="entry name" value="ITPase-like"/>
    <property type="match status" value="1"/>
</dbReference>
<evidence type="ECO:0000313" key="13">
    <source>
        <dbReference type="Proteomes" id="UP000184452"/>
    </source>
</evidence>
<sequence length="219" mass="22673">MTVLNGTRIGGVAGEGGIVKIVLATRNAKKVPELRAILADAGVSAEVLSLEAFPDAPEVPETEPTFVGNALLKARAIAAHTGLPAVADDSGLSVDELNGMPGVLSARWAGRFGAGDQDRANLQLVLDQLADTPPERRGGAFVCAAALVLPDGTEVVTEGEMRGRVIEAPRGENGFGYDPVFVPEGENRSTAELAPDEKNAISHRGIAFRGLAAEIAAML</sequence>
<dbReference type="GO" id="GO:0009146">
    <property type="term" value="P:purine nucleoside triphosphate catabolic process"/>
    <property type="evidence" value="ECO:0007669"/>
    <property type="project" value="UniProtKB-UniRule"/>
</dbReference>
<gene>
    <name evidence="12" type="ORF">SAMN05421803_1071</name>
</gene>
<feature type="active site" description="Proton acceptor" evidence="10">
    <location>
        <position position="89"/>
    </location>
</feature>
<dbReference type="GO" id="GO:0000166">
    <property type="term" value="F:nucleotide binding"/>
    <property type="evidence" value="ECO:0007669"/>
    <property type="project" value="UniProtKB-KW"/>
</dbReference>
<comment type="catalytic activity">
    <reaction evidence="8 10">
        <text>dITP + H2O = dIMP + diphosphate + H(+)</text>
        <dbReference type="Rhea" id="RHEA:28342"/>
        <dbReference type="ChEBI" id="CHEBI:15377"/>
        <dbReference type="ChEBI" id="CHEBI:15378"/>
        <dbReference type="ChEBI" id="CHEBI:33019"/>
        <dbReference type="ChEBI" id="CHEBI:61194"/>
        <dbReference type="ChEBI" id="CHEBI:61382"/>
        <dbReference type="EC" id="3.6.1.66"/>
    </reaction>
</comment>
<comment type="subunit">
    <text evidence="2 10">Homodimer.</text>
</comment>
<dbReference type="GO" id="GO:0009117">
    <property type="term" value="P:nucleotide metabolic process"/>
    <property type="evidence" value="ECO:0007669"/>
    <property type="project" value="UniProtKB-KW"/>
</dbReference>
<feature type="binding site" evidence="10">
    <location>
        <position position="90"/>
    </location>
    <ligand>
        <name>substrate</name>
    </ligand>
</feature>
<dbReference type="GO" id="GO:0017111">
    <property type="term" value="F:ribonucleoside triphosphate phosphatase activity"/>
    <property type="evidence" value="ECO:0007669"/>
    <property type="project" value="InterPro"/>
</dbReference>
<dbReference type="GO" id="GO:0036222">
    <property type="term" value="F:XTP diphosphatase activity"/>
    <property type="evidence" value="ECO:0007669"/>
    <property type="project" value="UniProtKB-UniRule"/>
</dbReference>
<dbReference type="PANTHER" id="PTHR11067">
    <property type="entry name" value="INOSINE TRIPHOSPHATE PYROPHOSPHATASE/HAM1 PROTEIN"/>
    <property type="match status" value="1"/>
</dbReference>
<feature type="binding site" evidence="10">
    <location>
        <begin position="175"/>
        <end position="178"/>
    </location>
    <ligand>
        <name>substrate</name>
    </ligand>
</feature>
<dbReference type="FunFam" id="3.90.950.10:FF:000001">
    <property type="entry name" value="dITP/XTP pyrophosphatase"/>
    <property type="match status" value="1"/>
</dbReference>
<reference evidence="12 13" key="1">
    <citation type="submission" date="2016-11" db="EMBL/GenBank/DDBJ databases">
        <authorList>
            <person name="Jaros S."/>
            <person name="Januszkiewicz K."/>
            <person name="Wedrychowicz H."/>
        </authorList>
    </citation>
    <scope>NUCLEOTIDE SEQUENCE [LARGE SCALE GENOMIC DNA]</scope>
    <source>
        <strain evidence="12 13">CGMCC 4.5723</strain>
    </source>
</reference>
<evidence type="ECO:0000256" key="11">
    <source>
        <dbReference type="RuleBase" id="RU003781"/>
    </source>
</evidence>
<dbReference type="AlphaFoldDB" id="A0A1M6K0Y0"/>
<evidence type="ECO:0000256" key="10">
    <source>
        <dbReference type="HAMAP-Rule" id="MF_01405"/>
    </source>
</evidence>
<comment type="cofactor">
    <cofactor evidence="10">
        <name>Mg(2+)</name>
        <dbReference type="ChEBI" id="CHEBI:18420"/>
    </cofactor>
    <text evidence="10">Binds 1 Mg(2+) ion per subunit.</text>
</comment>
<evidence type="ECO:0000256" key="2">
    <source>
        <dbReference type="ARBA" id="ARBA00011738"/>
    </source>
</evidence>
<comment type="function">
    <text evidence="10">Pyrophosphatase that catalyzes the hydrolysis of nucleoside triphosphates to their monophosphate derivatives, with a high preference for the non-canonical purine nucleotides XTP (xanthosine triphosphate), dITP (deoxyinosine triphosphate) and ITP. Seems to function as a house-cleaning enzyme that removes non-canonical purine nucleotides from the nucleotide pool, thus preventing their incorporation into DNA/RNA and avoiding chromosomal lesions.</text>
</comment>
<keyword evidence="3 10" id="KW-0479">Metal-binding</keyword>
<dbReference type="InterPro" id="IPR029001">
    <property type="entry name" value="ITPase-like_fam"/>
</dbReference>
<feature type="binding site" evidence="10">
    <location>
        <position position="89"/>
    </location>
    <ligand>
        <name>Mg(2+)</name>
        <dbReference type="ChEBI" id="CHEBI:18420"/>
    </ligand>
</feature>
<dbReference type="NCBIfam" id="TIGR00042">
    <property type="entry name" value="RdgB/HAM1 family non-canonical purine NTP pyrophosphatase"/>
    <property type="match status" value="1"/>
</dbReference>
<evidence type="ECO:0000256" key="8">
    <source>
        <dbReference type="ARBA" id="ARBA00051875"/>
    </source>
</evidence>
<proteinExistence type="inferred from homology"/>
<comment type="caution">
    <text evidence="10">Lacks conserved residue(s) required for the propagation of feature annotation.</text>
</comment>
<keyword evidence="13" id="KW-1185">Reference proteome</keyword>
<dbReference type="Proteomes" id="UP000184452">
    <property type="component" value="Unassembled WGS sequence"/>
</dbReference>
<dbReference type="CDD" id="cd00515">
    <property type="entry name" value="HAM1"/>
    <property type="match status" value="1"/>
</dbReference>
<organism evidence="12 13">
    <name type="scientific">Nocardiopsis flavescens</name>
    <dbReference type="NCBI Taxonomy" id="758803"/>
    <lineage>
        <taxon>Bacteria</taxon>
        <taxon>Bacillati</taxon>
        <taxon>Actinomycetota</taxon>
        <taxon>Actinomycetes</taxon>
        <taxon>Streptosporangiales</taxon>
        <taxon>Nocardiopsidaceae</taxon>
        <taxon>Nocardiopsis</taxon>
    </lineage>
</organism>
<comment type="similarity">
    <text evidence="1 10 11">Belongs to the HAM1 NTPase family.</text>
</comment>
<comment type="catalytic activity">
    <reaction evidence="9 10">
        <text>XTP + H2O = XMP + diphosphate + H(+)</text>
        <dbReference type="Rhea" id="RHEA:28610"/>
        <dbReference type="ChEBI" id="CHEBI:15377"/>
        <dbReference type="ChEBI" id="CHEBI:15378"/>
        <dbReference type="ChEBI" id="CHEBI:33019"/>
        <dbReference type="ChEBI" id="CHEBI:57464"/>
        <dbReference type="ChEBI" id="CHEBI:61314"/>
        <dbReference type="EC" id="3.6.1.66"/>
    </reaction>
</comment>
<dbReference type="Pfam" id="PF01725">
    <property type="entry name" value="Ham1p_like"/>
    <property type="match status" value="1"/>
</dbReference>
<dbReference type="Gene3D" id="3.90.950.10">
    <property type="match status" value="1"/>
</dbReference>
<dbReference type="InterPro" id="IPR020922">
    <property type="entry name" value="dITP/XTP_pyrophosphatase"/>
</dbReference>
<keyword evidence="5 10" id="KW-0378">Hydrolase</keyword>
<evidence type="ECO:0000313" key="12">
    <source>
        <dbReference type="EMBL" id="SHJ52577.1"/>
    </source>
</evidence>
<evidence type="ECO:0000256" key="5">
    <source>
        <dbReference type="ARBA" id="ARBA00022801"/>
    </source>
</evidence>
<evidence type="ECO:0000256" key="1">
    <source>
        <dbReference type="ARBA" id="ARBA00008023"/>
    </source>
</evidence>
<feature type="binding site" evidence="10">
    <location>
        <begin position="203"/>
        <end position="204"/>
    </location>
    <ligand>
        <name>substrate</name>
    </ligand>
</feature>
<dbReference type="InterPro" id="IPR002637">
    <property type="entry name" value="RdgB/HAM1"/>
</dbReference>
<protein>
    <recommendedName>
        <fullName evidence="10">dITP/XTP pyrophosphatase</fullName>
        <ecNumber evidence="10">3.6.1.66</ecNumber>
    </recommendedName>
    <alternativeName>
        <fullName evidence="10">Non-canonical purine NTP pyrophosphatase</fullName>
    </alternativeName>
    <alternativeName>
        <fullName evidence="10">Non-standard purine NTP pyrophosphatase</fullName>
    </alternativeName>
    <alternativeName>
        <fullName evidence="10">Nucleoside-triphosphate diphosphatase</fullName>
    </alternativeName>
    <alternativeName>
        <fullName evidence="10">Nucleoside-triphosphate pyrophosphatase</fullName>
        <shortName evidence="10">NTPase</shortName>
    </alternativeName>
</protein>
<keyword evidence="7 10" id="KW-0546">Nucleotide metabolism</keyword>
<dbReference type="GO" id="GO:0035870">
    <property type="term" value="F:dITP diphosphatase activity"/>
    <property type="evidence" value="ECO:0007669"/>
    <property type="project" value="UniProtKB-UniRule"/>
</dbReference>
<keyword evidence="6 10" id="KW-0460">Magnesium</keyword>
<dbReference type="EC" id="3.6.1.66" evidence="10"/>
<evidence type="ECO:0000256" key="9">
    <source>
        <dbReference type="ARBA" id="ARBA00052017"/>
    </source>
</evidence>
<feature type="binding site" evidence="10">
    <location>
        <position position="198"/>
    </location>
    <ligand>
        <name>substrate</name>
    </ligand>
</feature>
<evidence type="ECO:0000256" key="3">
    <source>
        <dbReference type="ARBA" id="ARBA00022723"/>
    </source>
</evidence>
<evidence type="ECO:0000256" key="6">
    <source>
        <dbReference type="ARBA" id="ARBA00022842"/>
    </source>
</evidence>
<evidence type="ECO:0000256" key="7">
    <source>
        <dbReference type="ARBA" id="ARBA00023080"/>
    </source>
</evidence>
<accession>A0A1M6K0Y0</accession>
<dbReference type="EMBL" id="FQZK01000007">
    <property type="protein sequence ID" value="SHJ52577.1"/>
    <property type="molecule type" value="Genomic_DNA"/>
</dbReference>
<dbReference type="STRING" id="758803.SAMN05421803_1071"/>
<feature type="binding site" evidence="10">
    <location>
        <begin position="25"/>
        <end position="30"/>
    </location>
    <ligand>
        <name>substrate</name>
    </ligand>
</feature>
<dbReference type="GO" id="GO:0036220">
    <property type="term" value="F:ITP diphosphatase activity"/>
    <property type="evidence" value="ECO:0007669"/>
    <property type="project" value="UniProtKB-UniRule"/>
</dbReference>
<name>A0A1M6K0Y0_9ACTN</name>
<dbReference type="GO" id="GO:0046872">
    <property type="term" value="F:metal ion binding"/>
    <property type="evidence" value="ECO:0007669"/>
    <property type="project" value="UniProtKB-KW"/>
</dbReference>
<dbReference type="HAMAP" id="MF_01405">
    <property type="entry name" value="Non_canon_purine_NTPase"/>
    <property type="match status" value="1"/>
</dbReference>
<dbReference type="GO" id="GO:0005829">
    <property type="term" value="C:cytosol"/>
    <property type="evidence" value="ECO:0007669"/>
    <property type="project" value="TreeGrafter"/>
</dbReference>
<evidence type="ECO:0000256" key="4">
    <source>
        <dbReference type="ARBA" id="ARBA00022741"/>
    </source>
</evidence>
<keyword evidence="4 10" id="KW-0547">Nucleotide-binding</keyword>
<comment type="catalytic activity">
    <reaction evidence="10">
        <text>ITP + H2O = IMP + diphosphate + H(+)</text>
        <dbReference type="Rhea" id="RHEA:29399"/>
        <dbReference type="ChEBI" id="CHEBI:15377"/>
        <dbReference type="ChEBI" id="CHEBI:15378"/>
        <dbReference type="ChEBI" id="CHEBI:33019"/>
        <dbReference type="ChEBI" id="CHEBI:58053"/>
        <dbReference type="ChEBI" id="CHEBI:61402"/>
        <dbReference type="EC" id="3.6.1.66"/>
    </reaction>
</comment>